<dbReference type="Proteomes" id="UP001211065">
    <property type="component" value="Unassembled WGS sequence"/>
</dbReference>
<evidence type="ECO:0000313" key="1">
    <source>
        <dbReference type="EMBL" id="KAJ3206455.1"/>
    </source>
</evidence>
<dbReference type="InterPro" id="IPR037151">
    <property type="entry name" value="AlkB-like_sf"/>
</dbReference>
<comment type="caution">
    <text evidence="1">The sequence shown here is derived from an EMBL/GenBank/DDBJ whole genome shotgun (WGS) entry which is preliminary data.</text>
</comment>
<protein>
    <submittedName>
        <fullName evidence="1">Uncharacterized protein</fullName>
    </submittedName>
</protein>
<sequence length="333" mass="37847">VEKLSFNYGDDVSLVTVGDIPLNIHNVGLFVRNMFDYDVDYFDKLKNAHQFQVLTESNKTSLSHRKGIYLTNVEKDDNNICKFNLLRCSTNLDGPTETFKKVDLEIVSKVNGIANLYFENPYTLNHALAQIYENSKTFGANEKAKDNKARIKSHSDKTKDMPSNGLIAFCTFYSAELFERAVKNSRDDFHDYMYKNGSVLTKLSFKLKKTVEEQTGLKKQFTITLYPNSLFLIPLSTNRMYTHEIVPSGLPVDKIPTRLGYVIRCSKTKAIHKNGNAYICEGKDCVLLKRPTEKDVADIKALYFEENTTDNVINYGAVNFSLNNGDYQPPNSS</sequence>
<feature type="non-terminal residue" evidence="1">
    <location>
        <position position="1"/>
    </location>
</feature>
<reference evidence="1" key="1">
    <citation type="submission" date="2020-05" db="EMBL/GenBank/DDBJ databases">
        <title>Phylogenomic resolution of chytrid fungi.</title>
        <authorList>
            <person name="Stajich J.E."/>
            <person name="Amses K."/>
            <person name="Simmons R."/>
            <person name="Seto K."/>
            <person name="Myers J."/>
            <person name="Bonds A."/>
            <person name="Quandt C.A."/>
            <person name="Barry K."/>
            <person name="Liu P."/>
            <person name="Grigoriev I."/>
            <person name="Longcore J.E."/>
            <person name="James T.Y."/>
        </authorList>
    </citation>
    <scope>NUCLEOTIDE SEQUENCE</scope>
    <source>
        <strain evidence="1">JEL0476</strain>
    </source>
</reference>
<dbReference type="EMBL" id="JADGJW010001123">
    <property type="protein sequence ID" value="KAJ3206455.1"/>
    <property type="molecule type" value="Genomic_DNA"/>
</dbReference>
<organism evidence="1 2">
    <name type="scientific">Clydaea vesicula</name>
    <dbReference type="NCBI Taxonomy" id="447962"/>
    <lineage>
        <taxon>Eukaryota</taxon>
        <taxon>Fungi</taxon>
        <taxon>Fungi incertae sedis</taxon>
        <taxon>Chytridiomycota</taxon>
        <taxon>Chytridiomycota incertae sedis</taxon>
        <taxon>Chytridiomycetes</taxon>
        <taxon>Lobulomycetales</taxon>
        <taxon>Lobulomycetaceae</taxon>
        <taxon>Clydaea</taxon>
    </lineage>
</organism>
<keyword evidence="2" id="KW-1185">Reference proteome</keyword>
<dbReference type="Gene3D" id="2.60.120.590">
    <property type="entry name" value="Alpha-ketoglutarate-dependent dioxygenase AlkB-like"/>
    <property type="match status" value="1"/>
</dbReference>
<gene>
    <name evidence="1" type="ORF">HK099_000538</name>
</gene>
<dbReference type="AlphaFoldDB" id="A0AAD5TUW6"/>
<accession>A0AAD5TUW6</accession>
<name>A0AAD5TUW6_9FUNG</name>
<dbReference type="SUPFAM" id="SSF51197">
    <property type="entry name" value="Clavaminate synthase-like"/>
    <property type="match status" value="1"/>
</dbReference>
<evidence type="ECO:0000313" key="2">
    <source>
        <dbReference type="Proteomes" id="UP001211065"/>
    </source>
</evidence>
<proteinExistence type="predicted"/>